<evidence type="ECO:0000256" key="19">
    <source>
        <dbReference type="HAMAP-Rule" id="MF_00037"/>
    </source>
</evidence>
<gene>
    <name evidence="19" type="primary">murB</name>
    <name evidence="21" type="ORF">CPT03_15760</name>
</gene>
<comment type="catalytic activity">
    <reaction evidence="18 19">
        <text>UDP-N-acetyl-alpha-D-muramate + NADP(+) = UDP-N-acetyl-3-O-(1-carboxyvinyl)-alpha-D-glucosamine + NADPH + H(+)</text>
        <dbReference type="Rhea" id="RHEA:12248"/>
        <dbReference type="ChEBI" id="CHEBI:15378"/>
        <dbReference type="ChEBI" id="CHEBI:57783"/>
        <dbReference type="ChEBI" id="CHEBI:58349"/>
        <dbReference type="ChEBI" id="CHEBI:68483"/>
        <dbReference type="ChEBI" id="CHEBI:70757"/>
        <dbReference type="EC" id="1.3.1.98"/>
    </reaction>
</comment>
<feature type="active site" evidence="19">
    <location>
        <position position="334"/>
    </location>
</feature>
<dbReference type="GO" id="GO:0008360">
    <property type="term" value="P:regulation of cell shape"/>
    <property type="evidence" value="ECO:0007669"/>
    <property type="project" value="UniProtKB-KW"/>
</dbReference>
<dbReference type="InterPro" id="IPR011601">
    <property type="entry name" value="MurB_C"/>
</dbReference>
<evidence type="ECO:0000256" key="7">
    <source>
        <dbReference type="ARBA" id="ARBA00022490"/>
    </source>
</evidence>
<dbReference type="GO" id="GO:0005829">
    <property type="term" value="C:cytosol"/>
    <property type="evidence" value="ECO:0007669"/>
    <property type="project" value="TreeGrafter"/>
</dbReference>
<feature type="active site" description="Proton donor" evidence="19">
    <location>
        <position position="238"/>
    </location>
</feature>
<dbReference type="InterPro" id="IPR016167">
    <property type="entry name" value="FAD-bd_PCMH_sub1"/>
</dbReference>
<keyword evidence="8 19" id="KW-0132">Cell division</keyword>
<keyword evidence="13 19" id="KW-0573">Peptidoglycan synthesis</keyword>
<dbReference type="InterPro" id="IPR036635">
    <property type="entry name" value="MurB_C_sf"/>
</dbReference>
<evidence type="ECO:0000256" key="3">
    <source>
        <dbReference type="ARBA" id="ARBA00004496"/>
    </source>
</evidence>
<dbReference type="NCBIfam" id="NF000755">
    <property type="entry name" value="PRK00046.1"/>
    <property type="match status" value="1"/>
</dbReference>
<dbReference type="EC" id="1.3.1.98" evidence="5 19"/>
<dbReference type="Pfam" id="PF02873">
    <property type="entry name" value="MurB_C"/>
    <property type="match status" value="1"/>
</dbReference>
<evidence type="ECO:0000256" key="1">
    <source>
        <dbReference type="ARBA" id="ARBA00001974"/>
    </source>
</evidence>
<reference evidence="21 22" key="1">
    <citation type="submission" date="2017-10" db="EMBL/GenBank/DDBJ databases">
        <title>Whole genome of Pedobacter ginsengisoli T01R-27 isolated from tomato rhizosphere.</title>
        <authorList>
            <person name="Weon H.-Y."/>
            <person name="Lee S.A."/>
            <person name="Sang M.K."/>
            <person name="Song J."/>
        </authorList>
    </citation>
    <scope>NUCLEOTIDE SEQUENCE [LARGE SCALE GENOMIC DNA]</scope>
    <source>
        <strain evidence="21 22">T01R-27</strain>
    </source>
</reference>
<dbReference type="RefSeq" id="WP_099439725.1">
    <property type="nucleotide sequence ID" value="NZ_CP024091.1"/>
</dbReference>
<accession>A0A2D1U871</accession>
<dbReference type="KEGG" id="pgs:CPT03_15760"/>
<comment type="pathway">
    <text evidence="4 19">Cell wall biogenesis; peptidoglycan biosynthesis.</text>
</comment>
<dbReference type="GO" id="GO:0071949">
    <property type="term" value="F:FAD binding"/>
    <property type="evidence" value="ECO:0007669"/>
    <property type="project" value="InterPro"/>
</dbReference>
<evidence type="ECO:0000256" key="12">
    <source>
        <dbReference type="ARBA" id="ARBA00022960"/>
    </source>
</evidence>
<comment type="function">
    <text evidence="2 19">Cell wall formation.</text>
</comment>
<dbReference type="GO" id="GO:0051301">
    <property type="term" value="P:cell division"/>
    <property type="evidence" value="ECO:0007669"/>
    <property type="project" value="UniProtKB-KW"/>
</dbReference>
<protein>
    <recommendedName>
        <fullName evidence="6 19">UDP-N-acetylenolpyruvoylglucosamine reductase</fullName>
        <ecNumber evidence="5 19">1.3.1.98</ecNumber>
    </recommendedName>
    <alternativeName>
        <fullName evidence="17 19">UDP-N-acetylmuramate dehydrogenase</fullName>
    </alternativeName>
</protein>
<proteinExistence type="inferred from homology"/>
<evidence type="ECO:0000256" key="13">
    <source>
        <dbReference type="ARBA" id="ARBA00022984"/>
    </source>
</evidence>
<keyword evidence="9 19" id="KW-0285">Flavoprotein</keyword>
<dbReference type="InterPro" id="IPR006094">
    <property type="entry name" value="Oxid_FAD_bind_N"/>
</dbReference>
<evidence type="ECO:0000256" key="16">
    <source>
        <dbReference type="ARBA" id="ARBA00023316"/>
    </source>
</evidence>
<dbReference type="GO" id="GO:0008762">
    <property type="term" value="F:UDP-N-acetylmuramate dehydrogenase activity"/>
    <property type="evidence" value="ECO:0007669"/>
    <property type="project" value="UniProtKB-UniRule"/>
</dbReference>
<evidence type="ECO:0000259" key="20">
    <source>
        <dbReference type="PROSITE" id="PS51387"/>
    </source>
</evidence>
<dbReference type="PANTHER" id="PTHR21071:SF4">
    <property type="entry name" value="UDP-N-ACETYLENOLPYRUVOYLGLUCOSAMINE REDUCTASE"/>
    <property type="match status" value="1"/>
</dbReference>
<sequence>MLNVQKNKSLKPYNTFSISVDANYFAEILSEQDLLDVLKSDLMKQQSLLVLGGGSNVLFTKDFEGLVMKISIPGISSAVKGDEIVVTAGAGVVWNDLVKYCVQNGFAGIENLSLIPGTVGASPIQNIGAYGVELKDVFESCVAYEIATSEKRVFNFKDCRFGYRDSVFKNELKGQYIITSVSFKLSKSAKINSQYGAIQEELSNKGIATPTIKDISDVVSEIRVAKLPDPSTIGNAGSFFKNPVITKDEFEIVKSLHPNVVHYPAPDNKVKLAAGWLIEQCGFKGIVVGQTGTWKNQALVLVNHGSATGEEVYSFSEQIINNVDAKFGVKLEREVNIL</sequence>
<dbReference type="Proteomes" id="UP000223749">
    <property type="component" value="Chromosome"/>
</dbReference>
<evidence type="ECO:0000256" key="6">
    <source>
        <dbReference type="ARBA" id="ARBA00015188"/>
    </source>
</evidence>
<evidence type="ECO:0000256" key="10">
    <source>
        <dbReference type="ARBA" id="ARBA00022827"/>
    </source>
</evidence>
<dbReference type="SUPFAM" id="SSF56194">
    <property type="entry name" value="Uridine diphospho-N-Acetylenolpyruvylglucosamine reductase, MurB, C-terminal domain"/>
    <property type="match status" value="1"/>
</dbReference>
<dbReference type="InterPro" id="IPR016166">
    <property type="entry name" value="FAD-bd_PCMH"/>
</dbReference>
<dbReference type="Gene3D" id="3.30.465.10">
    <property type="match status" value="1"/>
</dbReference>
<evidence type="ECO:0000256" key="8">
    <source>
        <dbReference type="ARBA" id="ARBA00022618"/>
    </source>
</evidence>
<evidence type="ECO:0000256" key="11">
    <source>
        <dbReference type="ARBA" id="ARBA00022857"/>
    </source>
</evidence>
<dbReference type="OrthoDB" id="9804753at2"/>
<evidence type="ECO:0000256" key="4">
    <source>
        <dbReference type="ARBA" id="ARBA00004752"/>
    </source>
</evidence>
<dbReference type="Gene3D" id="3.30.43.10">
    <property type="entry name" value="Uridine Diphospho-n-acetylenolpyruvylglucosamine Reductase, domain 2"/>
    <property type="match status" value="1"/>
</dbReference>
<dbReference type="SUPFAM" id="SSF56176">
    <property type="entry name" value="FAD-binding/transporter-associated domain-like"/>
    <property type="match status" value="1"/>
</dbReference>
<keyword evidence="11 19" id="KW-0521">NADP</keyword>
<evidence type="ECO:0000256" key="14">
    <source>
        <dbReference type="ARBA" id="ARBA00023002"/>
    </source>
</evidence>
<organism evidence="21 22">
    <name type="scientific">Pedobacter ginsengisoli</name>
    <dbReference type="NCBI Taxonomy" id="363852"/>
    <lineage>
        <taxon>Bacteria</taxon>
        <taxon>Pseudomonadati</taxon>
        <taxon>Bacteroidota</taxon>
        <taxon>Sphingobacteriia</taxon>
        <taxon>Sphingobacteriales</taxon>
        <taxon>Sphingobacteriaceae</taxon>
        <taxon>Pedobacter</taxon>
    </lineage>
</organism>
<evidence type="ECO:0000256" key="15">
    <source>
        <dbReference type="ARBA" id="ARBA00023306"/>
    </source>
</evidence>
<evidence type="ECO:0000256" key="5">
    <source>
        <dbReference type="ARBA" id="ARBA00012518"/>
    </source>
</evidence>
<feature type="active site" evidence="19">
    <location>
        <position position="164"/>
    </location>
</feature>
<evidence type="ECO:0000256" key="18">
    <source>
        <dbReference type="ARBA" id="ARBA00048914"/>
    </source>
</evidence>
<evidence type="ECO:0000313" key="22">
    <source>
        <dbReference type="Proteomes" id="UP000223749"/>
    </source>
</evidence>
<dbReference type="AlphaFoldDB" id="A0A2D1U871"/>
<dbReference type="NCBIfam" id="NF010478">
    <property type="entry name" value="PRK13903.1"/>
    <property type="match status" value="1"/>
</dbReference>
<dbReference type="InterPro" id="IPR036318">
    <property type="entry name" value="FAD-bd_PCMH-like_sf"/>
</dbReference>
<comment type="subcellular location">
    <subcellularLocation>
        <location evidence="3 19">Cytoplasm</location>
    </subcellularLocation>
</comment>
<dbReference type="PANTHER" id="PTHR21071">
    <property type="entry name" value="UDP-N-ACETYLENOLPYRUVOYLGLUCOSAMINE REDUCTASE"/>
    <property type="match status" value="1"/>
</dbReference>
<dbReference type="EMBL" id="CP024091">
    <property type="protein sequence ID" value="ATP57813.1"/>
    <property type="molecule type" value="Genomic_DNA"/>
</dbReference>
<feature type="domain" description="FAD-binding PCMH-type" evidence="20">
    <location>
        <begin position="17"/>
        <end position="188"/>
    </location>
</feature>
<keyword evidence="15 19" id="KW-0131">Cell cycle</keyword>
<evidence type="ECO:0000256" key="17">
    <source>
        <dbReference type="ARBA" id="ARBA00031026"/>
    </source>
</evidence>
<keyword evidence="16 19" id="KW-0961">Cell wall biogenesis/degradation</keyword>
<dbReference type="GO" id="GO:0071555">
    <property type="term" value="P:cell wall organization"/>
    <property type="evidence" value="ECO:0007669"/>
    <property type="project" value="UniProtKB-KW"/>
</dbReference>
<comment type="similarity">
    <text evidence="19">Belongs to the MurB family.</text>
</comment>
<keyword evidence="22" id="KW-1185">Reference proteome</keyword>
<keyword evidence="7 19" id="KW-0963">Cytoplasm</keyword>
<dbReference type="GO" id="GO:0009252">
    <property type="term" value="P:peptidoglycan biosynthetic process"/>
    <property type="evidence" value="ECO:0007669"/>
    <property type="project" value="UniProtKB-UniRule"/>
</dbReference>
<evidence type="ECO:0000313" key="21">
    <source>
        <dbReference type="EMBL" id="ATP57813.1"/>
    </source>
</evidence>
<keyword evidence="14 19" id="KW-0560">Oxidoreductase</keyword>
<evidence type="ECO:0000256" key="2">
    <source>
        <dbReference type="ARBA" id="ARBA00003921"/>
    </source>
</evidence>
<dbReference type="HAMAP" id="MF_00037">
    <property type="entry name" value="MurB"/>
    <property type="match status" value="1"/>
</dbReference>
<comment type="cofactor">
    <cofactor evidence="1 19">
        <name>FAD</name>
        <dbReference type="ChEBI" id="CHEBI:57692"/>
    </cofactor>
</comment>
<name>A0A2D1U871_9SPHI</name>
<evidence type="ECO:0000256" key="9">
    <source>
        <dbReference type="ARBA" id="ARBA00022630"/>
    </source>
</evidence>
<keyword evidence="12 19" id="KW-0133">Cell shape</keyword>
<dbReference type="UniPathway" id="UPA00219"/>
<dbReference type="InterPro" id="IPR003170">
    <property type="entry name" value="MurB"/>
</dbReference>
<dbReference type="Pfam" id="PF01565">
    <property type="entry name" value="FAD_binding_4"/>
    <property type="match status" value="1"/>
</dbReference>
<keyword evidence="10 19" id="KW-0274">FAD</keyword>
<dbReference type="PROSITE" id="PS51387">
    <property type="entry name" value="FAD_PCMH"/>
    <property type="match status" value="1"/>
</dbReference>
<dbReference type="InterPro" id="IPR016169">
    <property type="entry name" value="FAD-bd_PCMH_sub2"/>
</dbReference>
<dbReference type="Gene3D" id="3.90.78.10">
    <property type="entry name" value="UDP-N-acetylenolpyruvoylglucosamine reductase, C-terminal domain"/>
    <property type="match status" value="1"/>
</dbReference>
<dbReference type="NCBIfam" id="TIGR00179">
    <property type="entry name" value="murB"/>
    <property type="match status" value="1"/>
</dbReference>